<sequence length="912" mass="102165">MARSTSDSRPKPSAYLFLYNTLSALLRTALLLRTTYLWLTQGNSAVWDELNILARWTETLTVMEIIHAVTGLVRAAPATTALQVAGRNTIVWAITRNYPEVGLRETAYSLMLIAWNAADAIRYFYFTLQTGAGSVPGALTWLRYNMFIVLYPIGILSEMKLVYEVIQPSQARNPAYQYLLWFGLAIYIPAPKTKILISTPSSKNGPIAMDIFPQKQYIRQRTRGLLSDRLNIDLTTHSLDEAKRLDYHALSYTWGPPEGDGKSTDSDSSCILVNGGRLYVQANLFNALVRFEEFDWYLWIDAICIDQTSRREREIQVGIMSEIYSMAARVDIWLGEGGKDSDVAIHLIQKLASLVEKTDGDEVSLDKGEIERLGLPPIPSLAWKPFVELLERNWFRRAWVIQETVLARHTFVFLGNSESISWEELASALAMIKRLGWLPNAALAMARVEQVSWSPGPYATHFITVIKMSLERLKNPKDHPLLSVIEELTGTDNWKTTASSQLAYMMMACHKFQVTNSRDRVYSLLGMVNIAASHMGIPRCDLEVDYKATVAQVFTAATKNILHHCNHLGFISLAGFAEFHHGTQNLPSDDLPSWVPNFSNERSAARTAPILFARGNSDDRLDAARYSEIGSLGFTIAGSRLSVQALRVGQILPGSYQFFELAYYFNIEPFADLLLRCGQHYKPTGELSIEACWRTFIFGSNIHDSTADSSALGGCFKAWLSFIVFHHLRVWDRSMTVNERLSILEQMTNYLSLVNRDGDEACDMLPSIKWIKQMLQKLGPSDPPDSQLSSIFSYMASTSSITGFSSDLNLEWTSTVAKELADTFSLASQYAMLLGTYAGQRRVFLTDQGHLGLAFSSALEGDSVWVVSSCPVPLVLRPRADGTYQLVGDSYVHGIMKGEAVKDNSWEEITIT</sequence>
<protein>
    <recommendedName>
        <fullName evidence="4">very-long-chain (3R)-3-hydroxyacyl-CoA dehydratase</fullName>
        <ecNumber evidence="4">4.2.1.134</ecNumber>
    </recommendedName>
</protein>
<keyword evidence="6" id="KW-0812">Transmembrane</keyword>
<evidence type="ECO:0000256" key="7">
    <source>
        <dbReference type="ARBA" id="ARBA00022832"/>
    </source>
</evidence>
<dbReference type="Proteomes" id="UP000720189">
    <property type="component" value="Unassembled WGS sequence"/>
</dbReference>
<dbReference type="EC" id="4.2.1.134" evidence="4"/>
<comment type="similarity">
    <text evidence="3">Belongs to the very long-chain fatty acids dehydratase HACD family.</text>
</comment>
<keyword evidence="11" id="KW-0275">Fatty acid biosynthesis</keyword>
<keyword evidence="7" id="KW-0276">Fatty acid metabolism</keyword>
<keyword evidence="8" id="KW-1133">Transmembrane helix</keyword>
<evidence type="ECO:0000313" key="15">
    <source>
        <dbReference type="Proteomes" id="UP000720189"/>
    </source>
</evidence>
<keyword evidence="10" id="KW-0472">Membrane</keyword>
<evidence type="ECO:0000256" key="4">
    <source>
        <dbReference type="ARBA" id="ARBA00013122"/>
    </source>
</evidence>
<accession>A0A9P9KKU2</accession>
<dbReference type="OrthoDB" id="2157530at2759"/>
<dbReference type="InterPro" id="IPR052895">
    <property type="entry name" value="HetReg/Transcr_Mod"/>
</dbReference>
<dbReference type="GO" id="GO:0102158">
    <property type="term" value="F:very-long-chain (3R)-3-hydroxyacyl-CoA dehydratase activity"/>
    <property type="evidence" value="ECO:0007669"/>
    <property type="project" value="UniProtKB-EC"/>
</dbReference>
<evidence type="ECO:0000256" key="3">
    <source>
        <dbReference type="ARBA" id="ARBA00007811"/>
    </source>
</evidence>
<dbReference type="GO" id="GO:0006633">
    <property type="term" value="P:fatty acid biosynthetic process"/>
    <property type="evidence" value="ECO:0007669"/>
    <property type="project" value="UniProtKB-KW"/>
</dbReference>
<keyword evidence="9" id="KW-0443">Lipid metabolism</keyword>
<evidence type="ECO:0000256" key="8">
    <source>
        <dbReference type="ARBA" id="ARBA00022989"/>
    </source>
</evidence>
<keyword evidence="15" id="KW-1185">Reference proteome</keyword>
<name>A0A9P9KKU2_FUSRE</name>
<dbReference type="GeneID" id="70225144"/>
<evidence type="ECO:0000256" key="6">
    <source>
        <dbReference type="ARBA" id="ARBA00022692"/>
    </source>
</evidence>
<evidence type="ECO:0000256" key="2">
    <source>
        <dbReference type="ARBA" id="ARBA00005194"/>
    </source>
</evidence>
<feature type="domain" description="Heterokaryon incompatibility" evidence="13">
    <location>
        <begin position="247"/>
        <end position="403"/>
    </location>
</feature>
<evidence type="ECO:0000259" key="13">
    <source>
        <dbReference type="Pfam" id="PF06985"/>
    </source>
</evidence>
<evidence type="ECO:0000256" key="11">
    <source>
        <dbReference type="ARBA" id="ARBA00023160"/>
    </source>
</evidence>
<gene>
    <name evidence="14" type="ORF">BKA55DRAFT_591104</name>
</gene>
<comment type="subcellular location">
    <subcellularLocation>
        <location evidence="1">Membrane</location>
        <topology evidence="1">Multi-pass membrane protein</topology>
    </subcellularLocation>
</comment>
<comment type="caution">
    <text evidence="14">The sequence shown here is derived from an EMBL/GenBank/DDBJ whole genome shotgun (WGS) entry which is preliminary data.</text>
</comment>
<evidence type="ECO:0000313" key="14">
    <source>
        <dbReference type="EMBL" id="KAH7260850.1"/>
    </source>
</evidence>
<organism evidence="14 15">
    <name type="scientific">Fusarium redolens</name>
    <dbReference type="NCBI Taxonomy" id="48865"/>
    <lineage>
        <taxon>Eukaryota</taxon>
        <taxon>Fungi</taxon>
        <taxon>Dikarya</taxon>
        <taxon>Ascomycota</taxon>
        <taxon>Pezizomycotina</taxon>
        <taxon>Sordariomycetes</taxon>
        <taxon>Hypocreomycetidae</taxon>
        <taxon>Hypocreales</taxon>
        <taxon>Nectriaceae</taxon>
        <taxon>Fusarium</taxon>
        <taxon>Fusarium redolens species complex</taxon>
    </lineage>
</organism>
<dbReference type="GO" id="GO:0016020">
    <property type="term" value="C:membrane"/>
    <property type="evidence" value="ECO:0007669"/>
    <property type="project" value="UniProtKB-SubCell"/>
</dbReference>
<dbReference type="PANTHER" id="PTHR24148:SF64">
    <property type="entry name" value="HETEROKARYON INCOMPATIBILITY DOMAIN-CONTAINING PROTEIN"/>
    <property type="match status" value="1"/>
</dbReference>
<dbReference type="Pfam" id="PF06985">
    <property type="entry name" value="HET"/>
    <property type="match status" value="1"/>
</dbReference>
<dbReference type="AlphaFoldDB" id="A0A9P9KKU2"/>
<evidence type="ECO:0000256" key="9">
    <source>
        <dbReference type="ARBA" id="ARBA00023098"/>
    </source>
</evidence>
<dbReference type="InterPro" id="IPR010730">
    <property type="entry name" value="HET"/>
</dbReference>
<dbReference type="Pfam" id="PF26639">
    <property type="entry name" value="Het-6_barrel"/>
    <property type="match status" value="1"/>
</dbReference>
<keyword evidence="12" id="KW-0456">Lyase</keyword>
<comment type="pathway">
    <text evidence="2">Lipid metabolism; fatty acid biosynthesis.</text>
</comment>
<keyword evidence="5" id="KW-0444">Lipid biosynthesis</keyword>
<dbReference type="Pfam" id="PF04387">
    <property type="entry name" value="PTPLA"/>
    <property type="match status" value="1"/>
</dbReference>
<evidence type="ECO:0000256" key="12">
    <source>
        <dbReference type="ARBA" id="ARBA00023239"/>
    </source>
</evidence>
<dbReference type="RefSeq" id="XP_046052727.1">
    <property type="nucleotide sequence ID" value="XM_046195190.1"/>
</dbReference>
<dbReference type="EMBL" id="JAGMUX010000004">
    <property type="protein sequence ID" value="KAH7260850.1"/>
    <property type="molecule type" value="Genomic_DNA"/>
</dbReference>
<reference evidence="14" key="1">
    <citation type="journal article" date="2021" name="Nat. Commun.">
        <title>Genetic determinants of endophytism in the Arabidopsis root mycobiome.</title>
        <authorList>
            <person name="Mesny F."/>
            <person name="Miyauchi S."/>
            <person name="Thiergart T."/>
            <person name="Pickel B."/>
            <person name="Atanasova L."/>
            <person name="Karlsson M."/>
            <person name="Huettel B."/>
            <person name="Barry K.W."/>
            <person name="Haridas S."/>
            <person name="Chen C."/>
            <person name="Bauer D."/>
            <person name="Andreopoulos W."/>
            <person name="Pangilinan J."/>
            <person name="LaButti K."/>
            <person name="Riley R."/>
            <person name="Lipzen A."/>
            <person name="Clum A."/>
            <person name="Drula E."/>
            <person name="Henrissat B."/>
            <person name="Kohler A."/>
            <person name="Grigoriev I.V."/>
            <person name="Martin F.M."/>
            <person name="Hacquard S."/>
        </authorList>
    </citation>
    <scope>NUCLEOTIDE SEQUENCE</scope>
    <source>
        <strain evidence="14">MPI-CAGE-AT-0023</strain>
    </source>
</reference>
<proteinExistence type="inferred from homology"/>
<evidence type="ECO:0000256" key="5">
    <source>
        <dbReference type="ARBA" id="ARBA00022516"/>
    </source>
</evidence>
<evidence type="ECO:0000256" key="1">
    <source>
        <dbReference type="ARBA" id="ARBA00004141"/>
    </source>
</evidence>
<evidence type="ECO:0000256" key="10">
    <source>
        <dbReference type="ARBA" id="ARBA00023136"/>
    </source>
</evidence>
<dbReference type="PANTHER" id="PTHR24148">
    <property type="entry name" value="ANKYRIN REPEAT DOMAIN-CONTAINING PROTEIN 39 HOMOLOG-RELATED"/>
    <property type="match status" value="1"/>
</dbReference>
<dbReference type="InterPro" id="IPR007482">
    <property type="entry name" value="Tyr_Pase-like_PTPLA"/>
</dbReference>